<sequence length="152" mass="17006">MSKPFPSHSNKSKDMYPHSHVSVRHSHENRRKQNSGFKSQATSMASVGRPSRNIGNEASRKSVARDTTVKSEAKALAKAYAIRAREDASSPDVITAGLVRPTDGWVIWHVLWIRDSLSLAMYVALMCELAVYPIVFRVFNRGLGHFVMSHID</sequence>
<feature type="compositionally biased region" description="Polar residues" evidence="1">
    <location>
        <begin position="34"/>
        <end position="45"/>
    </location>
</feature>
<reference evidence="3" key="1">
    <citation type="submission" date="2014-09" db="EMBL/GenBank/DDBJ databases">
        <authorList>
            <person name="Mudge J."/>
            <person name="Ramaraj T."/>
            <person name="Lindquist I.E."/>
            <person name="Bharti A.K."/>
            <person name="Sundararajan A."/>
            <person name="Cameron C.T."/>
            <person name="Woodward J.E."/>
            <person name="May G.D."/>
            <person name="Brubaker C."/>
            <person name="Broadhvest J."/>
            <person name="Wilkins T.A."/>
        </authorList>
    </citation>
    <scope>NUCLEOTIDE SEQUENCE</scope>
    <source>
        <strain evidence="3">cv. AKA8401</strain>
    </source>
</reference>
<feature type="region of interest" description="Disordered" evidence="1">
    <location>
        <begin position="1"/>
        <end position="69"/>
    </location>
</feature>
<feature type="compositionally biased region" description="Basic residues" evidence="1">
    <location>
        <begin position="21"/>
        <end position="33"/>
    </location>
</feature>
<gene>
    <name evidence="2" type="ORF">F383_04267</name>
</gene>
<organism evidence="2 3">
    <name type="scientific">Gossypium arboreum</name>
    <name type="common">Tree cotton</name>
    <name type="synonym">Gossypium nanking</name>
    <dbReference type="NCBI Taxonomy" id="29729"/>
    <lineage>
        <taxon>Eukaryota</taxon>
        <taxon>Viridiplantae</taxon>
        <taxon>Streptophyta</taxon>
        <taxon>Embryophyta</taxon>
        <taxon>Tracheophyta</taxon>
        <taxon>Spermatophyta</taxon>
        <taxon>Magnoliopsida</taxon>
        <taxon>eudicotyledons</taxon>
        <taxon>Gunneridae</taxon>
        <taxon>Pentapetalae</taxon>
        <taxon>rosids</taxon>
        <taxon>malvids</taxon>
        <taxon>Malvales</taxon>
        <taxon>Malvaceae</taxon>
        <taxon>Malvoideae</taxon>
        <taxon>Gossypium</taxon>
    </lineage>
</organism>
<evidence type="ECO:0000313" key="2">
    <source>
        <dbReference type="EMBL" id="KHG24861.1"/>
    </source>
</evidence>
<dbReference type="Proteomes" id="UP000032142">
    <property type="component" value="Unassembled WGS sequence"/>
</dbReference>
<dbReference type="AlphaFoldDB" id="A0A0B0PN83"/>
<protein>
    <submittedName>
        <fullName evidence="2">Voltage-dependent L-type calcium channel subunit alpha-1D</fullName>
    </submittedName>
</protein>
<keyword evidence="3" id="KW-1185">Reference proteome</keyword>
<dbReference type="EMBL" id="KN430332">
    <property type="protein sequence ID" value="KHG24861.1"/>
    <property type="molecule type" value="Genomic_DNA"/>
</dbReference>
<evidence type="ECO:0000313" key="3">
    <source>
        <dbReference type="Proteomes" id="UP000032142"/>
    </source>
</evidence>
<proteinExistence type="predicted"/>
<evidence type="ECO:0000256" key="1">
    <source>
        <dbReference type="SAM" id="MobiDB-lite"/>
    </source>
</evidence>
<feature type="compositionally biased region" description="Basic and acidic residues" evidence="1">
    <location>
        <begin position="58"/>
        <end position="69"/>
    </location>
</feature>
<accession>A0A0B0PN83</accession>
<name>A0A0B0PN83_GOSAR</name>